<evidence type="ECO:0000313" key="3">
    <source>
        <dbReference type="Proteomes" id="UP000749559"/>
    </source>
</evidence>
<sequence>MIQGTSSLPGGDVLMSSGDKTYKISHMRNDSTIMDNLLEFSDRAIIEAEESRNVVYYEGWSEAVIGWQYAIADPKYEAHPPVAHTQIKKRKGQKSQDDFHVNYNENSQSEVKDKYHVDGTREWPQHELPIWKANVESETYRYITNNGTYRASKANKERLEAQRLASKQRGEKLTPDQRQFQKEIQRDLKRELENTPEHKKSEMKKATEHSHSIPSGPVPPNIKLDSHAAKENWQIYALMRQNRDITTPLAKGERGIPSDLPQNIEHHVQHPITKPELAQTKLSPKKFYEDTLFSKDAQKRDISEGLESMNSSKKEKIQQEELIGRLELKSESISKVGGPRVNGKSLSEKLIETFSSKISALEDEIKRDSHLFKKSSDDTNPYARGRSDQRSVNRRDTKSDTSIHPRISYSENNSADMFSVKQISSQNPGPVLQPLRKLTPKQRQLQENNIAMSHIKYTTASGQMITIPTFTNEDASLNVPTSVLENIIDMENVRGSQGHPIDVHTSKESLNNALCVSPVRRVSKQIEQSALLASGSKPIHNNQFQPVPIGGSRGNATEPILAKENLSEALLPQISGKRLEVTTVNHRLL</sequence>
<feature type="compositionally biased region" description="Basic and acidic residues" evidence="1">
    <location>
        <begin position="188"/>
        <end position="211"/>
    </location>
</feature>
<dbReference type="AlphaFoldDB" id="A0A8J1XST8"/>
<name>A0A8J1XST8_OWEFU</name>
<accession>A0A8J1XST8</accession>
<gene>
    <name evidence="2" type="ORF">OFUS_LOCUS6314</name>
</gene>
<feature type="region of interest" description="Disordered" evidence="1">
    <location>
        <begin position="372"/>
        <end position="411"/>
    </location>
</feature>
<feature type="region of interest" description="Disordered" evidence="1">
    <location>
        <begin position="188"/>
        <end position="224"/>
    </location>
</feature>
<evidence type="ECO:0000313" key="2">
    <source>
        <dbReference type="EMBL" id="CAH1779510.1"/>
    </source>
</evidence>
<dbReference type="EMBL" id="CAIIXF020000003">
    <property type="protein sequence ID" value="CAH1779510.1"/>
    <property type="molecule type" value="Genomic_DNA"/>
</dbReference>
<organism evidence="2 3">
    <name type="scientific">Owenia fusiformis</name>
    <name type="common">Polychaete worm</name>
    <dbReference type="NCBI Taxonomy" id="6347"/>
    <lineage>
        <taxon>Eukaryota</taxon>
        <taxon>Metazoa</taxon>
        <taxon>Spiralia</taxon>
        <taxon>Lophotrochozoa</taxon>
        <taxon>Annelida</taxon>
        <taxon>Polychaeta</taxon>
        <taxon>Sedentaria</taxon>
        <taxon>Canalipalpata</taxon>
        <taxon>Sabellida</taxon>
        <taxon>Oweniida</taxon>
        <taxon>Oweniidae</taxon>
        <taxon>Owenia</taxon>
    </lineage>
</organism>
<comment type="caution">
    <text evidence="2">The sequence shown here is derived from an EMBL/GenBank/DDBJ whole genome shotgun (WGS) entry which is preliminary data.</text>
</comment>
<evidence type="ECO:0000256" key="1">
    <source>
        <dbReference type="SAM" id="MobiDB-lite"/>
    </source>
</evidence>
<proteinExistence type="predicted"/>
<reference evidence="2" key="1">
    <citation type="submission" date="2022-03" db="EMBL/GenBank/DDBJ databases">
        <authorList>
            <person name="Martin C."/>
        </authorList>
    </citation>
    <scope>NUCLEOTIDE SEQUENCE</scope>
</reference>
<feature type="compositionally biased region" description="Basic and acidic residues" evidence="1">
    <location>
        <begin position="385"/>
        <end position="403"/>
    </location>
</feature>
<dbReference type="OrthoDB" id="6064627at2759"/>
<protein>
    <submittedName>
        <fullName evidence="2">Uncharacterized protein</fullName>
    </submittedName>
</protein>
<keyword evidence="3" id="KW-1185">Reference proteome</keyword>
<dbReference type="Proteomes" id="UP000749559">
    <property type="component" value="Unassembled WGS sequence"/>
</dbReference>